<sequence length="100" mass="11248">MKMIIFTTCLFCMSLLLPSFVMAADACEIVLCLYGKTTGNGGGSECLSAERYFFKVVKKNRHGFHPNRTADARKTLLLECKLADPKIIDQIINKFGRIRN</sequence>
<evidence type="ECO:0008006" key="4">
    <source>
        <dbReference type="Google" id="ProtNLM"/>
    </source>
</evidence>
<dbReference type="GeneID" id="97764066"/>
<proteinExistence type="predicted"/>
<feature type="signal peptide" evidence="1">
    <location>
        <begin position="1"/>
        <end position="23"/>
    </location>
</feature>
<protein>
    <recommendedName>
        <fullName evidence="4">TrbM protein</fullName>
    </recommendedName>
</protein>
<dbReference type="STRING" id="71657.SAMN02982996_01160"/>
<dbReference type="AlphaFoldDB" id="A0A1H3ZFP0"/>
<keyword evidence="1" id="KW-0732">Signal</keyword>
<keyword evidence="3" id="KW-1185">Reference proteome</keyword>
<dbReference type="RefSeq" id="WP_026741517.1">
    <property type="nucleotide sequence ID" value="NZ_FNQS01000003.1"/>
</dbReference>
<accession>A0A1H3ZFP0</accession>
<name>A0A1H3ZFP0_9GAMM</name>
<evidence type="ECO:0000256" key="1">
    <source>
        <dbReference type="SAM" id="SignalP"/>
    </source>
</evidence>
<reference evidence="2 3" key="1">
    <citation type="submission" date="2016-10" db="EMBL/GenBank/DDBJ databases">
        <authorList>
            <person name="de Groot N.N."/>
        </authorList>
    </citation>
    <scope>NUCLEOTIDE SEQUENCE [LARGE SCALE GENOMIC DNA]</scope>
    <source>
        <strain evidence="2 3">ATCC 29281</strain>
    </source>
</reference>
<evidence type="ECO:0000313" key="3">
    <source>
        <dbReference type="Proteomes" id="UP000187280"/>
    </source>
</evidence>
<evidence type="ECO:0000313" key="2">
    <source>
        <dbReference type="EMBL" id="SEA22164.1"/>
    </source>
</evidence>
<dbReference type="Proteomes" id="UP000187280">
    <property type="component" value="Unassembled WGS sequence"/>
</dbReference>
<organism evidence="2 3">
    <name type="scientific">Lonsdalea quercina</name>
    <dbReference type="NCBI Taxonomy" id="71657"/>
    <lineage>
        <taxon>Bacteria</taxon>
        <taxon>Pseudomonadati</taxon>
        <taxon>Pseudomonadota</taxon>
        <taxon>Gammaproteobacteria</taxon>
        <taxon>Enterobacterales</taxon>
        <taxon>Pectobacteriaceae</taxon>
        <taxon>Lonsdalea</taxon>
    </lineage>
</organism>
<feature type="chain" id="PRO_5010550430" description="TrbM protein" evidence="1">
    <location>
        <begin position="24"/>
        <end position="100"/>
    </location>
</feature>
<dbReference type="EMBL" id="FNQS01000003">
    <property type="protein sequence ID" value="SEA22164.1"/>
    <property type="molecule type" value="Genomic_DNA"/>
</dbReference>
<gene>
    <name evidence="2" type="ORF">SAMN02982996_01160</name>
</gene>